<evidence type="ECO:0000256" key="9">
    <source>
        <dbReference type="ARBA" id="ARBA00023758"/>
    </source>
</evidence>
<dbReference type="InterPro" id="IPR034593">
    <property type="entry name" value="DgoD-like"/>
</dbReference>
<dbReference type="SUPFAM" id="SSF54826">
    <property type="entry name" value="Enolase N-terminal domain-like"/>
    <property type="match status" value="1"/>
</dbReference>
<keyword evidence="6" id="KW-0460">Magnesium</keyword>
<dbReference type="SFLD" id="SFLDG00033">
    <property type="entry name" value="mannonate_dehydratase"/>
    <property type="match status" value="1"/>
</dbReference>
<evidence type="ECO:0000256" key="3">
    <source>
        <dbReference type="ARBA" id="ARBA00004892"/>
    </source>
</evidence>
<dbReference type="GO" id="GO:0009063">
    <property type="term" value="P:amino acid catabolic process"/>
    <property type="evidence" value="ECO:0007669"/>
    <property type="project" value="InterPro"/>
</dbReference>
<dbReference type="Gene3D" id="3.20.20.120">
    <property type="entry name" value="Enolase-like C-terminal domain"/>
    <property type="match status" value="1"/>
</dbReference>
<dbReference type="Gene3D" id="3.30.390.10">
    <property type="entry name" value="Enolase-like, N-terminal domain"/>
    <property type="match status" value="1"/>
</dbReference>
<dbReference type="CDD" id="cd03322">
    <property type="entry name" value="RspA"/>
    <property type="match status" value="1"/>
</dbReference>
<dbReference type="SFLD" id="SFLDF00001">
    <property type="entry name" value="mannonate_dehydratase"/>
    <property type="match status" value="1"/>
</dbReference>
<dbReference type="SMART" id="SM00922">
    <property type="entry name" value="MR_MLE"/>
    <property type="match status" value="1"/>
</dbReference>
<dbReference type="Proteomes" id="UP000270411">
    <property type="component" value="Chromosome 1"/>
</dbReference>
<keyword evidence="8" id="KW-0119">Carbohydrate metabolism</keyword>
<evidence type="ECO:0000256" key="2">
    <source>
        <dbReference type="ARBA" id="ARBA00001946"/>
    </source>
</evidence>
<dbReference type="SFLD" id="SFLDS00001">
    <property type="entry name" value="Enolase"/>
    <property type="match status" value="1"/>
</dbReference>
<dbReference type="InterPro" id="IPR034587">
    <property type="entry name" value="MAND"/>
</dbReference>
<reference evidence="12" key="1">
    <citation type="submission" date="2018-11" db="EMBL/GenBank/DDBJ databases">
        <title>FDA dAtabase for Regulatory Grade micrObial Sequences (FDA-ARGOS): Supporting development and validation of Infectious Disease Dx tests.</title>
        <authorList>
            <person name="Goldberg B."/>
            <person name="Campos J."/>
            <person name="Tallon L."/>
            <person name="Sadzewicz L."/>
            <person name="Zhao X."/>
            <person name="Vavikolanu K."/>
            <person name="Mehta A."/>
            <person name="Aluvathingal J."/>
            <person name="Nadendla S."/>
            <person name="Geyer C."/>
            <person name="Nandy P."/>
            <person name="Yan Y."/>
            <person name="Sichtig H."/>
        </authorList>
    </citation>
    <scope>NUCLEOTIDE SEQUENCE [LARGE SCALE GENOMIC DNA]</scope>
    <source>
        <strain evidence="12">FDAARGOS_614</strain>
    </source>
</reference>
<dbReference type="EMBL" id="CP033969">
    <property type="protein sequence ID" value="AZG14290.1"/>
    <property type="molecule type" value="Genomic_DNA"/>
</dbReference>
<dbReference type="InterPro" id="IPR013342">
    <property type="entry name" value="Mandelate_racemase_C"/>
</dbReference>
<dbReference type="InterPro" id="IPR013341">
    <property type="entry name" value="Mandelate_racemase_N_dom"/>
</dbReference>
<dbReference type="GO" id="GO:0000287">
    <property type="term" value="F:magnesium ion binding"/>
    <property type="evidence" value="ECO:0007669"/>
    <property type="project" value="UniProtKB-ARBA"/>
</dbReference>
<dbReference type="GO" id="GO:0008927">
    <property type="term" value="F:mannonate dehydratase activity"/>
    <property type="evidence" value="ECO:0007669"/>
    <property type="project" value="UniProtKB-EC"/>
</dbReference>
<dbReference type="InterPro" id="IPR029017">
    <property type="entry name" value="Enolase-like_N"/>
</dbReference>
<dbReference type="PANTHER" id="PTHR48080:SF6">
    <property type="entry name" value="STARVATION-SENSING PROTEIN RSPA"/>
    <property type="match status" value="1"/>
</dbReference>
<dbReference type="RefSeq" id="WP_124684126.1">
    <property type="nucleotide sequence ID" value="NZ_CP033969.1"/>
</dbReference>
<evidence type="ECO:0000256" key="5">
    <source>
        <dbReference type="ARBA" id="ARBA00022723"/>
    </source>
</evidence>
<name>A0A3G8H269_9BURK</name>
<dbReference type="Pfam" id="PF02746">
    <property type="entry name" value="MR_MLE_N"/>
    <property type="match status" value="1"/>
</dbReference>
<dbReference type="Pfam" id="PF13378">
    <property type="entry name" value="MR_MLE_C"/>
    <property type="match status" value="1"/>
</dbReference>
<dbReference type="UniPathway" id="UPA00246"/>
<evidence type="ECO:0000256" key="1">
    <source>
        <dbReference type="ARBA" id="ARBA00001794"/>
    </source>
</evidence>
<dbReference type="KEGG" id="cpau:EHF44_13035"/>
<comment type="function">
    <text evidence="9">Catalyzes the dehydration of D-mannonate. Has no detectable activity with a panel of 70 other acid sugars (in vitro).</text>
</comment>
<dbReference type="NCBIfam" id="NF043051">
    <property type="entry name" value="ManoateDhtManD"/>
    <property type="match status" value="1"/>
</dbReference>
<proteinExistence type="predicted"/>
<dbReference type="InterPro" id="IPR036849">
    <property type="entry name" value="Enolase-like_C_sf"/>
</dbReference>
<organism evidence="11 12">
    <name type="scientific">Cupriavidus pauculus</name>
    <dbReference type="NCBI Taxonomy" id="82633"/>
    <lineage>
        <taxon>Bacteria</taxon>
        <taxon>Pseudomonadati</taxon>
        <taxon>Pseudomonadota</taxon>
        <taxon>Betaproteobacteria</taxon>
        <taxon>Burkholderiales</taxon>
        <taxon>Burkholderiaceae</taxon>
        <taxon>Cupriavidus</taxon>
    </lineage>
</organism>
<evidence type="ECO:0000313" key="11">
    <source>
        <dbReference type="EMBL" id="AZG14290.1"/>
    </source>
</evidence>
<comment type="catalytic activity">
    <reaction evidence="1">
        <text>D-mannonate = 2-dehydro-3-deoxy-D-gluconate + H2O</text>
        <dbReference type="Rhea" id="RHEA:20097"/>
        <dbReference type="ChEBI" id="CHEBI:15377"/>
        <dbReference type="ChEBI" id="CHEBI:17767"/>
        <dbReference type="ChEBI" id="CHEBI:57990"/>
        <dbReference type="EC" id="4.2.1.8"/>
    </reaction>
</comment>
<comment type="pathway">
    <text evidence="3">Carbohydrate metabolism; pentose and glucuronate interconversion.</text>
</comment>
<dbReference type="PROSITE" id="PS00908">
    <property type="entry name" value="MR_MLE_1"/>
    <property type="match status" value="1"/>
</dbReference>
<dbReference type="GO" id="GO:0016052">
    <property type="term" value="P:carbohydrate catabolic process"/>
    <property type="evidence" value="ECO:0007669"/>
    <property type="project" value="InterPro"/>
</dbReference>
<dbReference type="OrthoDB" id="103536at2"/>
<gene>
    <name evidence="11" type="ORF">EHF44_13035</name>
</gene>
<keyword evidence="5" id="KW-0479">Metal-binding</keyword>
<keyword evidence="7" id="KW-0456">Lyase</keyword>
<evidence type="ECO:0000259" key="10">
    <source>
        <dbReference type="SMART" id="SM00922"/>
    </source>
</evidence>
<dbReference type="NCBIfam" id="NF011654">
    <property type="entry name" value="PRK15072.1"/>
    <property type="match status" value="1"/>
</dbReference>
<evidence type="ECO:0000256" key="4">
    <source>
        <dbReference type="ARBA" id="ARBA00012927"/>
    </source>
</evidence>
<dbReference type="SUPFAM" id="SSF51604">
    <property type="entry name" value="Enolase C-terminal domain-like"/>
    <property type="match status" value="1"/>
</dbReference>
<dbReference type="AlphaFoldDB" id="A0A3G8H269"/>
<dbReference type="PANTHER" id="PTHR48080">
    <property type="entry name" value="D-GALACTONATE DEHYDRATASE-RELATED"/>
    <property type="match status" value="1"/>
</dbReference>
<evidence type="ECO:0000313" key="12">
    <source>
        <dbReference type="Proteomes" id="UP000270411"/>
    </source>
</evidence>
<dbReference type="InterPro" id="IPR018110">
    <property type="entry name" value="Mandel_Rmase/mucon_lact_enz_CS"/>
</dbReference>
<evidence type="ECO:0000256" key="6">
    <source>
        <dbReference type="ARBA" id="ARBA00022842"/>
    </source>
</evidence>
<dbReference type="EC" id="4.2.1.8" evidence="4"/>
<evidence type="ECO:0000256" key="7">
    <source>
        <dbReference type="ARBA" id="ARBA00023239"/>
    </source>
</evidence>
<protein>
    <recommendedName>
        <fullName evidence="4">mannonate dehydratase</fullName>
        <ecNumber evidence="4">4.2.1.8</ecNumber>
    </recommendedName>
</protein>
<feature type="domain" description="Mandelate racemase/muconate lactonizing enzyme C-terminal" evidence="10">
    <location>
        <begin position="128"/>
        <end position="257"/>
    </location>
</feature>
<dbReference type="InterPro" id="IPR034589">
    <property type="entry name" value="D-mannonate_dehydratase-like"/>
</dbReference>
<accession>A0A3G8H269</accession>
<dbReference type="InterPro" id="IPR029065">
    <property type="entry name" value="Enolase_C-like"/>
</dbReference>
<evidence type="ECO:0000256" key="8">
    <source>
        <dbReference type="ARBA" id="ARBA00023277"/>
    </source>
</evidence>
<comment type="cofactor">
    <cofactor evidence="2">
        <name>Mg(2+)</name>
        <dbReference type="ChEBI" id="CHEBI:18420"/>
    </cofactor>
</comment>
<sequence length="403" mass="45219">MKITNARVIVCCPGRNFVTLKIETDEGLTGIGDATLNGRELAVVSYLEDHVIPCLIGRDPHQTEDIWQYLYRGAYWRRGPVTMSAIAAVDTALWDIKAKAANLPLYQLLGGKSRTGVMVYGHANGSDIGHTVEEVLRYKEMGYKAIRAQSGVPGLNKVYGVSGDRLFYEPADASLPSEHDWSTERYLDHTPKLFDKVRDAVGPDIHLLHDVHHRLTPIEAGRLGKSLEPFRLFWIEDATPAEDQRAFRLIRQHTVTPLAVGEVFNSIWDCRTLIEEQLIDYIRATVVHAGGITHLRRIADFAAMYQVRTGCHGATDLSPACMGAALHFDIWVPNFGIQEYMRHTEETDAVFPHAYTFADGMMYPGDAPGHGVDIDEALAARYPYQRAYLPVNRLAHDGTLWHW</sequence>
<dbReference type="FunFam" id="3.20.20.120:FF:000004">
    <property type="entry name" value="D-galactonate dehydratase family protein"/>
    <property type="match status" value="1"/>
</dbReference>